<feature type="domain" description="NB-ARC" evidence="7">
    <location>
        <begin position="159"/>
        <end position="317"/>
    </location>
</feature>
<dbReference type="SUPFAM" id="SSF52540">
    <property type="entry name" value="P-loop containing nucleoside triphosphate hydrolases"/>
    <property type="match status" value="1"/>
</dbReference>
<dbReference type="RefSeq" id="XP_022760808.1">
    <property type="nucleotide sequence ID" value="XM_022905073.1"/>
</dbReference>
<feature type="domain" description="Disease resistance protein At4g27190-like leucine-rich repeats" evidence="8">
    <location>
        <begin position="802"/>
        <end position="920"/>
    </location>
</feature>
<evidence type="ECO:0000313" key="11">
    <source>
        <dbReference type="RefSeq" id="XP_022760808.1"/>
    </source>
</evidence>
<evidence type="ECO:0000256" key="6">
    <source>
        <dbReference type="SAM" id="Coils"/>
    </source>
</evidence>
<keyword evidence="4" id="KW-0611">Plant defense</keyword>
<dbReference type="Pfam" id="PF23247">
    <property type="entry name" value="LRR_RPS2"/>
    <property type="match status" value="1"/>
</dbReference>
<dbReference type="PANTHER" id="PTHR33463">
    <property type="entry name" value="NB-ARC DOMAIN-CONTAINING PROTEIN-RELATED"/>
    <property type="match status" value="1"/>
</dbReference>
<evidence type="ECO:0000259" key="8">
    <source>
        <dbReference type="Pfam" id="PF23247"/>
    </source>
</evidence>
<dbReference type="PRINTS" id="PR00364">
    <property type="entry name" value="DISEASERSIST"/>
</dbReference>
<comment type="similarity">
    <text evidence="1">Belongs to the disease resistance NB-LRR family.</text>
</comment>
<dbReference type="SUPFAM" id="SSF52058">
    <property type="entry name" value="L domain-like"/>
    <property type="match status" value="1"/>
</dbReference>
<evidence type="ECO:0000256" key="3">
    <source>
        <dbReference type="ARBA" id="ARBA00022741"/>
    </source>
</evidence>
<name>A0A6P6A7A2_DURZI</name>
<dbReference type="InterPro" id="IPR027417">
    <property type="entry name" value="P-loop_NTPase"/>
</dbReference>
<dbReference type="GeneID" id="111306999"/>
<keyword evidence="3" id="KW-0547">Nucleotide-binding</keyword>
<evidence type="ECO:0000313" key="10">
    <source>
        <dbReference type="Proteomes" id="UP000515121"/>
    </source>
</evidence>
<dbReference type="InterPro" id="IPR032675">
    <property type="entry name" value="LRR_dom_sf"/>
</dbReference>
<accession>A0A6P6A7A2</accession>
<dbReference type="Pfam" id="PF23598">
    <property type="entry name" value="LRR_14"/>
    <property type="match status" value="1"/>
</dbReference>
<dbReference type="Proteomes" id="UP000515121">
    <property type="component" value="Unplaced"/>
</dbReference>
<dbReference type="AlphaFoldDB" id="A0A6P6A7A2"/>
<dbReference type="Gene3D" id="3.80.10.10">
    <property type="entry name" value="Ribonuclease Inhibitor"/>
    <property type="match status" value="2"/>
</dbReference>
<dbReference type="GO" id="GO:0006952">
    <property type="term" value="P:defense response"/>
    <property type="evidence" value="ECO:0007669"/>
    <property type="project" value="UniProtKB-KW"/>
</dbReference>
<dbReference type="Gene3D" id="1.10.8.430">
    <property type="entry name" value="Helical domain of apoptotic protease-activating factors"/>
    <property type="match status" value="1"/>
</dbReference>
<evidence type="ECO:0000256" key="4">
    <source>
        <dbReference type="ARBA" id="ARBA00022821"/>
    </source>
</evidence>
<evidence type="ECO:0000256" key="2">
    <source>
        <dbReference type="ARBA" id="ARBA00022737"/>
    </source>
</evidence>
<dbReference type="Pfam" id="PF00931">
    <property type="entry name" value="NB-ARC"/>
    <property type="match status" value="1"/>
</dbReference>
<keyword evidence="6" id="KW-0175">Coiled coil</keyword>
<dbReference type="Pfam" id="PF13855">
    <property type="entry name" value="LRR_8"/>
    <property type="match status" value="1"/>
</dbReference>
<dbReference type="GO" id="GO:0043531">
    <property type="term" value="F:ADP binding"/>
    <property type="evidence" value="ECO:0007669"/>
    <property type="project" value="InterPro"/>
</dbReference>
<dbReference type="GO" id="GO:0005524">
    <property type="term" value="F:ATP binding"/>
    <property type="evidence" value="ECO:0007669"/>
    <property type="project" value="UniProtKB-KW"/>
</dbReference>
<reference evidence="11" key="1">
    <citation type="submission" date="2025-08" db="UniProtKB">
        <authorList>
            <consortium name="RefSeq"/>
        </authorList>
    </citation>
    <scope>IDENTIFICATION</scope>
    <source>
        <tissue evidence="11">Fruit stalk</tissue>
    </source>
</reference>
<gene>
    <name evidence="11" type="primary">LOC111306999</name>
</gene>
<sequence length="950" mass="107688">METAAVQTAGNAIGPAVAAGKCICNWLKREYSYVKHISLNFEKLEEENSRLSDKVADVLNELHCNESRKESTVECRGWLRRVKNMQTEIERLKSEYAKIPHTCLCGLWQCPALLKRVVKRTEDAASLKAEWGQITTMCDKAPTVWNDDGWTFYHPPLRNHMDMLIDWLNEEGFKRICIRGPTGVGKTTIMKMVRKKIRESGWFDYIFNVTQKDKSSILRDIQEEILSCLGKKMDKNDPPVRPEVISKTLMGKKYVLFLDELSSAVNFEEVGINHEQGKVVFACRDKYDGCTEKEMDVQVLSKEHARKLFWEVVGPDRDLEKNTAIKQIAEKIIDLCDGMPPILISIGKQLAGKNEIALWREKKSQLQSPKINRDYIIDRWAAEHFLECQRLSKVRDRGHAILDWFTENFLLEKGEKLGHLKMFVGFQRAALRIANEEESQSSLVENGETIEFHKWMQAKRVSLACTQLSSTLPPNPKCSRLSTLLIHENRLPEIPKQFFKYMSGLQVLCLREKGISGLPSSISRLRNLKGLFLDNCSCLVVLPPQIGHLQSLEILDVRHTGIYYLPSEIGQLGNLKCLKVSFTVGNNLTVNSGNCCQKGKDERIIRRKIIKKLSKLEELSIEVSPNSRRWDADADAVAKEITMLKKLTHLHFHFPQMESLDHFIRNSESWKANGETGEFEGFRSFNISVGQQGNSSASDFNAFECSAEKHLKFFAFSAGVEFPGAVSEVLKQATSFELIGHGTAGSLTDGLPDDTLEKLEVCIIEGCDEMTSIIKGNTNTTGGAFRCLKKLHIKKLRNLVSIWKGTIASESFSALTTLTLKECQGITKLFSLEVVRKLCKLQNLQVEDCAMIEKIIEAESSVESTAFPSLKNFQLCSLTSLSSICDVPLECPSLERILIKTCEALTTLPSVLQKAPKLREIQCAEDWWHQQKWPKNETGEQVRTFHLHFC</sequence>
<protein>
    <submittedName>
        <fullName evidence="11">Probable disease resistance protein At1g61310</fullName>
    </submittedName>
</protein>
<dbReference type="OrthoDB" id="1691503at2759"/>
<dbReference type="InterPro" id="IPR002182">
    <property type="entry name" value="NB-ARC"/>
</dbReference>
<evidence type="ECO:0000256" key="5">
    <source>
        <dbReference type="ARBA" id="ARBA00022840"/>
    </source>
</evidence>
<feature type="domain" description="Disease resistance R13L4/SHOC-2-like LRR" evidence="9">
    <location>
        <begin position="541"/>
        <end position="659"/>
    </location>
</feature>
<evidence type="ECO:0000259" key="9">
    <source>
        <dbReference type="Pfam" id="PF23598"/>
    </source>
</evidence>
<organism evidence="10 11">
    <name type="scientific">Durio zibethinus</name>
    <name type="common">Durian</name>
    <dbReference type="NCBI Taxonomy" id="66656"/>
    <lineage>
        <taxon>Eukaryota</taxon>
        <taxon>Viridiplantae</taxon>
        <taxon>Streptophyta</taxon>
        <taxon>Embryophyta</taxon>
        <taxon>Tracheophyta</taxon>
        <taxon>Spermatophyta</taxon>
        <taxon>Magnoliopsida</taxon>
        <taxon>eudicotyledons</taxon>
        <taxon>Gunneridae</taxon>
        <taxon>Pentapetalae</taxon>
        <taxon>rosids</taxon>
        <taxon>malvids</taxon>
        <taxon>Malvales</taxon>
        <taxon>Malvaceae</taxon>
        <taxon>Helicteroideae</taxon>
        <taxon>Durio</taxon>
    </lineage>
</organism>
<keyword evidence="5" id="KW-0067">ATP-binding</keyword>
<dbReference type="InterPro" id="IPR057135">
    <property type="entry name" value="At4g27190-like_LRR"/>
</dbReference>
<dbReference type="InterPro" id="IPR042197">
    <property type="entry name" value="Apaf_helical"/>
</dbReference>
<dbReference type="Gene3D" id="3.40.50.300">
    <property type="entry name" value="P-loop containing nucleotide triphosphate hydrolases"/>
    <property type="match status" value="1"/>
</dbReference>
<keyword evidence="10" id="KW-1185">Reference proteome</keyword>
<dbReference type="InterPro" id="IPR055414">
    <property type="entry name" value="LRR_R13L4/SHOC2-like"/>
</dbReference>
<dbReference type="PANTHER" id="PTHR33463:SF186">
    <property type="entry name" value="NB-ARC DOMAIN-CONTAINING PROTEIN"/>
    <property type="match status" value="1"/>
</dbReference>
<dbReference type="InterPro" id="IPR050905">
    <property type="entry name" value="Plant_NBS-LRR"/>
</dbReference>
<dbReference type="KEGG" id="dzi:111306999"/>
<feature type="coiled-coil region" evidence="6">
    <location>
        <begin position="34"/>
        <end position="95"/>
    </location>
</feature>
<keyword evidence="2" id="KW-0677">Repeat</keyword>
<evidence type="ECO:0000256" key="1">
    <source>
        <dbReference type="ARBA" id="ARBA00008894"/>
    </source>
</evidence>
<evidence type="ECO:0000259" key="7">
    <source>
        <dbReference type="Pfam" id="PF00931"/>
    </source>
</evidence>
<proteinExistence type="inferred from homology"/>
<dbReference type="InterPro" id="IPR001611">
    <property type="entry name" value="Leu-rich_rpt"/>
</dbReference>